<dbReference type="Gene3D" id="3.30.540.10">
    <property type="entry name" value="Fructose-1,6-Bisphosphatase, subunit A, domain 1"/>
    <property type="match status" value="1"/>
</dbReference>
<comment type="pathway">
    <text evidence="2">Amino-acid biosynthesis; L-histidine biosynthesis; L-histidine from 5-phospho-alpha-D-ribose 1-diphosphate: step 8/9.</text>
</comment>
<evidence type="ECO:0000256" key="3">
    <source>
        <dbReference type="ARBA" id="ARBA00009759"/>
    </source>
</evidence>
<feature type="binding site" evidence="12">
    <location>
        <position position="93"/>
    </location>
    <ligand>
        <name>Mg(2+)</name>
        <dbReference type="ChEBI" id="CHEBI:18420"/>
        <label>2</label>
    </ligand>
</feature>
<dbReference type="GO" id="GO:0046872">
    <property type="term" value="F:metal ion binding"/>
    <property type="evidence" value="ECO:0007669"/>
    <property type="project" value="UniProtKB-KW"/>
</dbReference>
<keyword evidence="7 13" id="KW-0378">Hydrolase</keyword>
<evidence type="ECO:0000256" key="2">
    <source>
        <dbReference type="ARBA" id="ARBA00004970"/>
    </source>
</evidence>
<accession>A0A6N6VJK1</accession>
<dbReference type="SUPFAM" id="SSF56655">
    <property type="entry name" value="Carbohydrate phosphatase"/>
    <property type="match status" value="1"/>
</dbReference>
<evidence type="ECO:0000256" key="11">
    <source>
        <dbReference type="NCBIfam" id="TIGR02067"/>
    </source>
</evidence>
<proteinExistence type="inferred from homology"/>
<sequence>MLSPAEIDELSTFAQRLADAAAKVTLPHFRSGLSVDNKRGEFVFDPVTAADRDAEQAIRALIKSHYPTHGIHGEEHGKEEGTSPLTWVIDPIDGTRSFISGVPLWGTLIALNDGSKPVIGLMDQPYIGERFLGRPGGSELISRHEHRVLKTSRCTKLEDALLGNTDPAMFRDEASKSAFREISSKVRLRRFGGDCYFYCLLAAGTLDLVIESSLQPYDVQALIPVIEHAGGIVTSWTGGDPQMGGSVVAAATPELHAAALEILSKVPSA</sequence>
<dbReference type="Gene3D" id="3.40.190.80">
    <property type="match status" value="1"/>
</dbReference>
<evidence type="ECO:0000256" key="10">
    <source>
        <dbReference type="ARBA" id="ARBA00049158"/>
    </source>
</evidence>
<reference evidence="13 14" key="1">
    <citation type="submission" date="2019-09" db="EMBL/GenBank/DDBJ databases">
        <title>Parvibaculum sedimenti sp. nov., isolated from sediment.</title>
        <authorList>
            <person name="Wang Y."/>
        </authorList>
    </citation>
    <scope>NUCLEOTIDE SEQUENCE [LARGE SCALE GENOMIC DNA]</scope>
    <source>
        <strain evidence="13 14">HXT-9</strain>
    </source>
</reference>
<dbReference type="Pfam" id="PF00459">
    <property type="entry name" value="Inositol_P"/>
    <property type="match status" value="1"/>
</dbReference>
<dbReference type="PANTHER" id="PTHR20854">
    <property type="entry name" value="INOSITOL MONOPHOSPHATASE"/>
    <property type="match status" value="1"/>
</dbReference>
<feature type="binding site" evidence="12">
    <location>
        <position position="92"/>
    </location>
    <ligand>
        <name>Mg(2+)</name>
        <dbReference type="ChEBI" id="CHEBI:18420"/>
        <label>1</label>
        <note>catalytic</note>
    </ligand>
</feature>
<keyword evidence="14" id="KW-1185">Reference proteome</keyword>
<dbReference type="GO" id="GO:0007165">
    <property type="term" value="P:signal transduction"/>
    <property type="evidence" value="ECO:0007669"/>
    <property type="project" value="TreeGrafter"/>
</dbReference>
<comment type="caution">
    <text evidence="13">The sequence shown here is derived from an EMBL/GenBank/DDBJ whole genome shotgun (WGS) entry which is preliminary data.</text>
</comment>
<keyword evidence="9" id="KW-0368">Histidine biosynthesis</keyword>
<evidence type="ECO:0000256" key="5">
    <source>
        <dbReference type="ARBA" id="ARBA00022605"/>
    </source>
</evidence>
<dbReference type="EC" id="3.1.3.15" evidence="4 11"/>
<dbReference type="InterPro" id="IPR011809">
    <property type="entry name" value="His_9_proposed"/>
</dbReference>
<keyword evidence="6 12" id="KW-0479">Metal-binding</keyword>
<dbReference type="GO" id="GO:0006020">
    <property type="term" value="P:inositol metabolic process"/>
    <property type="evidence" value="ECO:0007669"/>
    <property type="project" value="TreeGrafter"/>
</dbReference>
<gene>
    <name evidence="13" type="primary">hisN</name>
    <name evidence="13" type="ORF">F2P47_06575</name>
</gene>
<dbReference type="RefSeq" id="WP_152215491.1">
    <property type="nucleotide sequence ID" value="NZ_WESC01000005.1"/>
</dbReference>
<dbReference type="AlphaFoldDB" id="A0A6N6VJK1"/>
<evidence type="ECO:0000256" key="9">
    <source>
        <dbReference type="ARBA" id="ARBA00023102"/>
    </source>
</evidence>
<dbReference type="PROSITE" id="PS00629">
    <property type="entry name" value="IMP_1"/>
    <property type="match status" value="1"/>
</dbReference>
<dbReference type="GO" id="GO:0008934">
    <property type="term" value="F:inositol monophosphate 1-phosphatase activity"/>
    <property type="evidence" value="ECO:0007669"/>
    <property type="project" value="TreeGrafter"/>
</dbReference>
<comment type="catalytic activity">
    <reaction evidence="10">
        <text>L-histidinol phosphate + H2O = L-histidinol + phosphate</text>
        <dbReference type="Rhea" id="RHEA:14465"/>
        <dbReference type="ChEBI" id="CHEBI:15377"/>
        <dbReference type="ChEBI" id="CHEBI:43474"/>
        <dbReference type="ChEBI" id="CHEBI:57699"/>
        <dbReference type="ChEBI" id="CHEBI:57980"/>
        <dbReference type="EC" id="3.1.3.15"/>
    </reaction>
</comment>
<comment type="similarity">
    <text evidence="3">Belongs to the inositol monophosphatase superfamily.</text>
</comment>
<evidence type="ECO:0000313" key="13">
    <source>
        <dbReference type="EMBL" id="KAB7740710.1"/>
    </source>
</evidence>
<dbReference type="NCBIfam" id="TIGR02067">
    <property type="entry name" value="his_9_HisN"/>
    <property type="match status" value="1"/>
</dbReference>
<organism evidence="13 14">
    <name type="scientific">Parvibaculum sedimenti</name>
    <dbReference type="NCBI Taxonomy" id="2608632"/>
    <lineage>
        <taxon>Bacteria</taxon>
        <taxon>Pseudomonadati</taxon>
        <taxon>Pseudomonadota</taxon>
        <taxon>Alphaproteobacteria</taxon>
        <taxon>Hyphomicrobiales</taxon>
        <taxon>Parvibaculaceae</taxon>
        <taxon>Parvibaculum</taxon>
    </lineage>
</organism>
<dbReference type="PANTHER" id="PTHR20854:SF4">
    <property type="entry name" value="INOSITOL-1-MONOPHOSPHATASE-RELATED"/>
    <property type="match status" value="1"/>
</dbReference>
<dbReference type="UniPathway" id="UPA00031">
    <property type="reaction ID" value="UER00013"/>
</dbReference>
<name>A0A6N6VJK1_9HYPH</name>
<comment type="cofactor">
    <cofactor evidence="1 12">
        <name>Mg(2+)</name>
        <dbReference type="ChEBI" id="CHEBI:18420"/>
    </cofactor>
</comment>
<dbReference type="GO" id="GO:0000105">
    <property type="term" value="P:L-histidine biosynthetic process"/>
    <property type="evidence" value="ECO:0007669"/>
    <property type="project" value="UniProtKB-UniRule"/>
</dbReference>
<protein>
    <recommendedName>
        <fullName evidence="4 11">Histidinol-phosphatase</fullName>
        <ecNumber evidence="4 11">3.1.3.15</ecNumber>
    </recommendedName>
</protein>
<evidence type="ECO:0000256" key="8">
    <source>
        <dbReference type="ARBA" id="ARBA00022842"/>
    </source>
</evidence>
<dbReference type="InterPro" id="IPR020583">
    <property type="entry name" value="Inositol_monoP_metal-BS"/>
</dbReference>
<feature type="binding site" evidence="12">
    <location>
        <position position="218"/>
    </location>
    <ligand>
        <name>Mg(2+)</name>
        <dbReference type="ChEBI" id="CHEBI:18420"/>
        <label>1</label>
        <note>catalytic</note>
    </ligand>
</feature>
<evidence type="ECO:0000256" key="12">
    <source>
        <dbReference type="PIRSR" id="PIRSR600760-2"/>
    </source>
</evidence>
<dbReference type="CDD" id="cd01641">
    <property type="entry name" value="Bacterial_IMPase_like_1"/>
    <property type="match status" value="1"/>
</dbReference>
<evidence type="ECO:0000256" key="6">
    <source>
        <dbReference type="ARBA" id="ARBA00022723"/>
    </source>
</evidence>
<keyword evidence="8 12" id="KW-0460">Magnesium</keyword>
<dbReference type="PRINTS" id="PR00377">
    <property type="entry name" value="IMPHPHTASES"/>
</dbReference>
<evidence type="ECO:0000256" key="4">
    <source>
        <dbReference type="ARBA" id="ARBA00013085"/>
    </source>
</evidence>
<evidence type="ECO:0000313" key="14">
    <source>
        <dbReference type="Proteomes" id="UP000468901"/>
    </source>
</evidence>
<dbReference type="GO" id="GO:0004401">
    <property type="term" value="F:histidinol-phosphatase activity"/>
    <property type="evidence" value="ECO:0007669"/>
    <property type="project" value="UniProtKB-UniRule"/>
</dbReference>
<dbReference type="InterPro" id="IPR000760">
    <property type="entry name" value="Inositol_monophosphatase-like"/>
</dbReference>
<feature type="binding site" evidence="12">
    <location>
        <position position="90"/>
    </location>
    <ligand>
        <name>Mg(2+)</name>
        <dbReference type="ChEBI" id="CHEBI:18420"/>
        <label>2</label>
    </ligand>
</feature>
<feature type="binding site" evidence="12">
    <location>
        <position position="74"/>
    </location>
    <ligand>
        <name>Mg(2+)</name>
        <dbReference type="ChEBI" id="CHEBI:18420"/>
        <label>1</label>
        <note>catalytic</note>
    </ligand>
</feature>
<evidence type="ECO:0000256" key="1">
    <source>
        <dbReference type="ARBA" id="ARBA00001946"/>
    </source>
</evidence>
<dbReference type="FunFam" id="3.30.540.10:FF:000030">
    <property type="entry name" value="Inositol monophosphatase"/>
    <property type="match status" value="1"/>
</dbReference>
<evidence type="ECO:0000256" key="7">
    <source>
        <dbReference type="ARBA" id="ARBA00022801"/>
    </source>
</evidence>
<dbReference type="Proteomes" id="UP000468901">
    <property type="component" value="Unassembled WGS sequence"/>
</dbReference>
<keyword evidence="5" id="KW-0028">Amino-acid biosynthesis</keyword>
<dbReference type="EMBL" id="WESC01000005">
    <property type="protein sequence ID" value="KAB7740710.1"/>
    <property type="molecule type" value="Genomic_DNA"/>
</dbReference>